<feature type="compositionally biased region" description="Low complexity" evidence="1">
    <location>
        <begin position="43"/>
        <end position="54"/>
    </location>
</feature>
<dbReference type="Proteomes" id="UP001596083">
    <property type="component" value="Unassembled WGS sequence"/>
</dbReference>
<comment type="caution">
    <text evidence="3">The sequence shown here is derived from an EMBL/GenBank/DDBJ whole genome shotgun (WGS) entry which is preliminary data.</text>
</comment>
<feature type="compositionally biased region" description="Pro residues" evidence="1">
    <location>
        <begin position="61"/>
        <end position="71"/>
    </location>
</feature>
<sequence length="198" mass="20674">MVMIRTSKARLGILPMAALAVLAAGCGTQRPGDTADAYHRSHPTPSGISTPSTPVDFPCPGESPTPTPPPTTAHTQDAAEPPTDHYAENHGFRVPFSLHGQSRCDGLAAVARVKEVLEPLRRRGDFAPESTRSTLTGLGYPAGKVRTHQSGPDGVGFLIDSENPSLCLEGTLNDISVQAEAFGGYPDHSGCDVPSGGH</sequence>
<gene>
    <name evidence="3" type="ORF">ACFP1Z_07515</name>
</gene>
<dbReference type="PROSITE" id="PS51257">
    <property type="entry name" value="PROKAR_LIPOPROTEIN"/>
    <property type="match status" value="1"/>
</dbReference>
<protein>
    <recommendedName>
        <fullName evidence="5">Lipoprotein</fullName>
    </recommendedName>
</protein>
<evidence type="ECO:0000256" key="1">
    <source>
        <dbReference type="SAM" id="MobiDB-lite"/>
    </source>
</evidence>
<organism evidence="3 4">
    <name type="scientific">Streptomyces gamaensis</name>
    <dbReference type="NCBI Taxonomy" id="1763542"/>
    <lineage>
        <taxon>Bacteria</taxon>
        <taxon>Bacillati</taxon>
        <taxon>Actinomycetota</taxon>
        <taxon>Actinomycetes</taxon>
        <taxon>Kitasatosporales</taxon>
        <taxon>Streptomycetaceae</taxon>
        <taxon>Streptomyces</taxon>
    </lineage>
</organism>
<proteinExistence type="predicted"/>
<keyword evidence="2" id="KW-0732">Signal</keyword>
<evidence type="ECO:0008006" key="5">
    <source>
        <dbReference type="Google" id="ProtNLM"/>
    </source>
</evidence>
<dbReference type="EMBL" id="JBHSPB010000004">
    <property type="protein sequence ID" value="MFC5720015.1"/>
    <property type="molecule type" value="Genomic_DNA"/>
</dbReference>
<accession>A0ABW0Z0X3</accession>
<evidence type="ECO:0000313" key="4">
    <source>
        <dbReference type="Proteomes" id="UP001596083"/>
    </source>
</evidence>
<name>A0ABW0Z0X3_9ACTN</name>
<evidence type="ECO:0000256" key="2">
    <source>
        <dbReference type="SAM" id="SignalP"/>
    </source>
</evidence>
<feature type="chain" id="PRO_5046871871" description="Lipoprotein" evidence="2">
    <location>
        <begin position="24"/>
        <end position="198"/>
    </location>
</feature>
<feature type="signal peptide" evidence="2">
    <location>
        <begin position="1"/>
        <end position="23"/>
    </location>
</feature>
<reference evidence="4" key="1">
    <citation type="journal article" date="2019" name="Int. J. Syst. Evol. Microbiol.">
        <title>The Global Catalogue of Microorganisms (GCM) 10K type strain sequencing project: providing services to taxonomists for standard genome sequencing and annotation.</title>
        <authorList>
            <consortium name="The Broad Institute Genomics Platform"/>
            <consortium name="The Broad Institute Genome Sequencing Center for Infectious Disease"/>
            <person name="Wu L."/>
            <person name="Ma J."/>
        </authorList>
    </citation>
    <scope>NUCLEOTIDE SEQUENCE [LARGE SCALE GENOMIC DNA]</scope>
    <source>
        <strain evidence="4">CGMCC 4.7304</strain>
    </source>
</reference>
<feature type="region of interest" description="Disordered" evidence="1">
    <location>
        <begin position="33"/>
        <end position="90"/>
    </location>
</feature>
<dbReference type="RefSeq" id="WP_390315124.1">
    <property type="nucleotide sequence ID" value="NZ_JBHSPB010000004.1"/>
</dbReference>
<keyword evidence="4" id="KW-1185">Reference proteome</keyword>
<evidence type="ECO:0000313" key="3">
    <source>
        <dbReference type="EMBL" id="MFC5720015.1"/>
    </source>
</evidence>